<evidence type="ECO:0000313" key="3">
    <source>
        <dbReference type="Proteomes" id="UP000324222"/>
    </source>
</evidence>
<organism evidence="2 3">
    <name type="scientific">Portunus trituberculatus</name>
    <name type="common">Swimming crab</name>
    <name type="synonym">Neptunus trituberculatus</name>
    <dbReference type="NCBI Taxonomy" id="210409"/>
    <lineage>
        <taxon>Eukaryota</taxon>
        <taxon>Metazoa</taxon>
        <taxon>Ecdysozoa</taxon>
        <taxon>Arthropoda</taxon>
        <taxon>Crustacea</taxon>
        <taxon>Multicrustacea</taxon>
        <taxon>Malacostraca</taxon>
        <taxon>Eumalacostraca</taxon>
        <taxon>Eucarida</taxon>
        <taxon>Decapoda</taxon>
        <taxon>Pleocyemata</taxon>
        <taxon>Brachyura</taxon>
        <taxon>Eubrachyura</taxon>
        <taxon>Portunoidea</taxon>
        <taxon>Portunidae</taxon>
        <taxon>Portuninae</taxon>
        <taxon>Portunus</taxon>
    </lineage>
</organism>
<proteinExistence type="predicted"/>
<protein>
    <submittedName>
        <fullName evidence="2">Uncharacterized protein</fullName>
    </submittedName>
</protein>
<feature type="region of interest" description="Disordered" evidence="1">
    <location>
        <begin position="124"/>
        <end position="143"/>
    </location>
</feature>
<sequence length="143" mass="16486">MGVKSQMGCNAWLCIYQDVYLPRLRLMFKHHQQPCPSHQGEEGQRINNPQQTKSRNTGNALLLTHHNPPSPTLLQERKSSVFLPQDGLPVFCQMHQSCEAQEVTMSFPHSREKQGRSHDRVNAYLPQANTPRHNNIPELPWVR</sequence>
<dbReference type="Proteomes" id="UP000324222">
    <property type="component" value="Unassembled WGS sequence"/>
</dbReference>
<reference evidence="2 3" key="1">
    <citation type="submission" date="2019-05" db="EMBL/GenBank/DDBJ databases">
        <title>Another draft genome of Portunus trituberculatus and its Hox gene families provides insights of decapod evolution.</title>
        <authorList>
            <person name="Jeong J.-H."/>
            <person name="Song I."/>
            <person name="Kim S."/>
            <person name="Choi T."/>
            <person name="Kim D."/>
            <person name="Ryu S."/>
            <person name="Kim W."/>
        </authorList>
    </citation>
    <scope>NUCLEOTIDE SEQUENCE [LARGE SCALE GENOMIC DNA]</scope>
    <source>
        <tissue evidence="2">Muscle</tissue>
    </source>
</reference>
<gene>
    <name evidence="2" type="ORF">E2C01_075838</name>
</gene>
<feature type="region of interest" description="Disordered" evidence="1">
    <location>
        <begin position="33"/>
        <end position="55"/>
    </location>
</feature>
<name>A0A5B7I767_PORTR</name>
<accession>A0A5B7I767</accession>
<dbReference type="EMBL" id="VSRR010056342">
    <property type="protein sequence ID" value="MPC81231.1"/>
    <property type="molecule type" value="Genomic_DNA"/>
</dbReference>
<keyword evidence="3" id="KW-1185">Reference proteome</keyword>
<evidence type="ECO:0000313" key="2">
    <source>
        <dbReference type="EMBL" id="MPC81231.1"/>
    </source>
</evidence>
<comment type="caution">
    <text evidence="2">The sequence shown here is derived from an EMBL/GenBank/DDBJ whole genome shotgun (WGS) entry which is preliminary data.</text>
</comment>
<feature type="compositionally biased region" description="Polar residues" evidence="1">
    <location>
        <begin position="45"/>
        <end position="55"/>
    </location>
</feature>
<evidence type="ECO:0000256" key="1">
    <source>
        <dbReference type="SAM" id="MobiDB-lite"/>
    </source>
</evidence>
<dbReference type="AlphaFoldDB" id="A0A5B7I767"/>